<dbReference type="GeneID" id="63728874"/>
<evidence type="ECO:0000256" key="1">
    <source>
        <dbReference type="ARBA" id="ARBA00001678"/>
    </source>
</evidence>
<evidence type="ECO:0000313" key="13">
    <source>
        <dbReference type="EMBL" id="OJJ06284.1"/>
    </source>
</evidence>
<dbReference type="STRING" id="1036611.A0A1L9PXL8"/>
<feature type="chain" id="PRO_5012996279" description="mannan endo-1,4-beta-mannosidase" evidence="11">
    <location>
        <begin position="22"/>
        <end position="392"/>
    </location>
</feature>
<evidence type="ECO:0000313" key="14">
    <source>
        <dbReference type="Proteomes" id="UP000184073"/>
    </source>
</evidence>
<keyword evidence="7" id="KW-0378">Hydrolase</keyword>
<accession>A0A1L9PXL8</accession>
<sequence length="392" mass="44461">MKFPQAILLSLIGTLPSLLTASPTSKTPSALSTRGHEHIPQTVGRHFEINGKVQYFAGTNCWWLGNLLNDFEVELAISQIADTGYKVVRTWGFFGVNDPTNPGQPVYYQVLNQSLYEGGLGINYGPNGISRLDTVVSLAEKYNLKLVLALMNNWDDFGGINIYSAAFGSNATSWYTNPHSQSAYRRYIEFIVNRYKHSPAIFAWELGNEPRCKGCDTGVIYEWAKGVSSFIKRLDGRHMVTLGDEGWLCPPEGDGTYAYDCSEGVDFVRNLEIETLDYGTFHLYPESWGYEYAWGSEWVRQHDAIGKRFGKPVVFEEYGTPLNHTQLERPWQLTTLKETQVAADFIWQFGTVLPIEGTRWGDVNSIYYGTEEYEVLGFQHAEEMLAKRVKYH</sequence>
<dbReference type="InterPro" id="IPR017853">
    <property type="entry name" value="GH"/>
</dbReference>
<evidence type="ECO:0000256" key="7">
    <source>
        <dbReference type="ARBA" id="ARBA00022801"/>
    </source>
</evidence>
<gene>
    <name evidence="13" type="ORF">ASPVEDRAFT_45687</name>
</gene>
<dbReference type="EC" id="3.2.1.78" evidence="4"/>
<keyword evidence="8" id="KW-0325">Glycoprotein</keyword>
<evidence type="ECO:0000259" key="12">
    <source>
        <dbReference type="Pfam" id="PF26410"/>
    </source>
</evidence>
<reference evidence="14" key="1">
    <citation type="journal article" date="2017" name="Genome Biol.">
        <title>Comparative genomics reveals high biological diversity and specific adaptations in the industrially and medically important fungal genus Aspergillus.</title>
        <authorList>
            <person name="de Vries R.P."/>
            <person name="Riley R."/>
            <person name="Wiebenga A."/>
            <person name="Aguilar-Osorio G."/>
            <person name="Amillis S."/>
            <person name="Uchima C.A."/>
            <person name="Anderluh G."/>
            <person name="Asadollahi M."/>
            <person name="Askin M."/>
            <person name="Barry K."/>
            <person name="Battaglia E."/>
            <person name="Bayram O."/>
            <person name="Benocci T."/>
            <person name="Braus-Stromeyer S.A."/>
            <person name="Caldana C."/>
            <person name="Canovas D."/>
            <person name="Cerqueira G.C."/>
            <person name="Chen F."/>
            <person name="Chen W."/>
            <person name="Choi C."/>
            <person name="Clum A."/>
            <person name="Dos Santos R.A."/>
            <person name="Damasio A.R."/>
            <person name="Diallinas G."/>
            <person name="Emri T."/>
            <person name="Fekete E."/>
            <person name="Flipphi M."/>
            <person name="Freyberg S."/>
            <person name="Gallo A."/>
            <person name="Gournas C."/>
            <person name="Habgood R."/>
            <person name="Hainaut M."/>
            <person name="Harispe M.L."/>
            <person name="Henrissat B."/>
            <person name="Hilden K.S."/>
            <person name="Hope R."/>
            <person name="Hossain A."/>
            <person name="Karabika E."/>
            <person name="Karaffa L."/>
            <person name="Karanyi Z."/>
            <person name="Krasevec N."/>
            <person name="Kuo A."/>
            <person name="Kusch H."/>
            <person name="LaButti K."/>
            <person name="Lagendijk E.L."/>
            <person name="Lapidus A."/>
            <person name="Levasseur A."/>
            <person name="Lindquist E."/>
            <person name="Lipzen A."/>
            <person name="Logrieco A.F."/>
            <person name="MacCabe A."/>
            <person name="Maekelae M.R."/>
            <person name="Malavazi I."/>
            <person name="Melin P."/>
            <person name="Meyer V."/>
            <person name="Mielnichuk N."/>
            <person name="Miskei M."/>
            <person name="Molnar A.P."/>
            <person name="Mule G."/>
            <person name="Ngan C.Y."/>
            <person name="Orejas M."/>
            <person name="Orosz E."/>
            <person name="Ouedraogo J.P."/>
            <person name="Overkamp K.M."/>
            <person name="Park H.-S."/>
            <person name="Perrone G."/>
            <person name="Piumi F."/>
            <person name="Punt P.J."/>
            <person name="Ram A.F."/>
            <person name="Ramon A."/>
            <person name="Rauscher S."/>
            <person name="Record E."/>
            <person name="Riano-Pachon D.M."/>
            <person name="Robert V."/>
            <person name="Roehrig J."/>
            <person name="Ruller R."/>
            <person name="Salamov A."/>
            <person name="Salih N.S."/>
            <person name="Samson R.A."/>
            <person name="Sandor E."/>
            <person name="Sanguinetti M."/>
            <person name="Schuetze T."/>
            <person name="Sepcic K."/>
            <person name="Shelest E."/>
            <person name="Sherlock G."/>
            <person name="Sophianopoulou V."/>
            <person name="Squina F.M."/>
            <person name="Sun H."/>
            <person name="Susca A."/>
            <person name="Todd R.B."/>
            <person name="Tsang A."/>
            <person name="Unkles S.E."/>
            <person name="van de Wiele N."/>
            <person name="van Rossen-Uffink D."/>
            <person name="Oliveira J.V."/>
            <person name="Vesth T.C."/>
            <person name="Visser J."/>
            <person name="Yu J.-H."/>
            <person name="Zhou M."/>
            <person name="Andersen M.R."/>
            <person name="Archer D.B."/>
            <person name="Baker S.E."/>
            <person name="Benoit I."/>
            <person name="Brakhage A.A."/>
            <person name="Braus G.H."/>
            <person name="Fischer R."/>
            <person name="Frisvad J.C."/>
            <person name="Goldman G.H."/>
            <person name="Houbraken J."/>
            <person name="Oakley B."/>
            <person name="Pocsi I."/>
            <person name="Scazzocchio C."/>
            <person name="Seiboth B."/>
            <person name="vanKuyk P.A."/>
            <person name="Wortman J."/>
            <person name="Dyer P.S."/>
            <person name="Grigoriev I.V."/>
        </authorList>
    </citation>
    <scope>NUCLEOTIDE SEQUENCE [LARGE SCALE GENOMIC DNA]</scope>
    <source>
        <strain evidence="14">CBS 583.65</strain>
    </source>
</reference>
<keyword evidence="14" id="KW-1185">Reference proteome</keyword>
<keyword evidence="6 11" id="KW-0732">Signal</keyword>
<dbReference type="AlphaFoldDB" id="A0A1L9PXL8"/>
<dbReference type="SUPFAM" id="SSF51445">
    <property type="entry name" value="(Trans)glycosidases"/>
    <property type="match status" value="1"/>
</dbReference>
<dbReference type="GO" id="GO:0016985">
    <property type="term" value="F:mannan endo-1,4-beta-mannosidase activity"/>
    <property type="evidence" value="ECO:0007669"/>
    <property type="project" value="UniProtKB-EC"/>
</dbReference>
<dbReference type="PANTHER" id="PTHR31451">
    <property type="match status" value="1"/>
</dbReference>
<evidence type="ECO:0000256" key="11">
    <source>
        <dbReference type="SAM" id="SignalP"/>
    </source>
</evidence>
<evidence type="ECO:0000256" key="5">
    <source>
        <dbReference type="ARBA" id="ARBA00022525"/>
    </source>
</evidence>
<evidence type="ECO:0000256" key="2">
    <source>
        <dbReference type="ARBA" id="ARBA00004613"/>
    </source>
</evidence>
<dbReference type="Gene3D" id="3.20.20.80">
    <property type="entry name" value="Glycosidases"/>
    <property type="match status" value="1"/>
</dbReference>
<keyword evidence="9" id="KW-0119">Carbohydrate metabolism</keyword>
<feature type="signal peptide" evidence="11">
    <location>
        <begin position="1"/>
        <end position="21"/>
    </location>
</feature>
<keyword evidence="10" id="KW-0326">Glycosidase</keyword>
<comment type="catalytic activity">
    <reaction evidence="1">
        <text>Random hydrolysis of (1-&gt;4)-beta-D-mannosidic linkages in mannans, galactomannans and glucomannans.</text>
        <dbReference type="EC" id="3.2.1.78"/>
    </reaction>
</comment>
<dbReference type="InterPro" id="IPR001547">
    <property type="entry name" value="Glyco_hydro_5"/>
</dbReference>
<evidence type="ECO:0000256" key="4">
    <source>
        <dbReference type="ARBA" id="ARBA00012706"/>
    </source>
</evidence>
<evidence type="ECO:0000256" key="9">
    <source>
        <dbReference type="ARBA" id="ARBA00023277"/>
    </source>
</evidence>
<dbReference type="InterPro" id="IPR045053">
    <property type="entry name" value="MAN-like"/>
</dbReference>
<dbReference type="OrthoDB" id="406631at2759"/>
<comment type="similarity">
    <text evidence="3">Belongs to the glycosyl hydrolase 5 (cellulase A) family.</text>
</comment>
<protein>
    <recommendedName>
        <fullName evidence="4">mannan endo-1,4-beta-mannosidase</fullName>
        <ecNumber evidence="4">3.2.1.78</ecNumber>
    </recommendedName>
</protein>
<dbReference type="EMBL" id="KV878134">
    <property type="protein sequence ID" value="OJJ06284.1"/>
    <property type="molecule type" value="Genomic_DNA"/>
</dbReference>
<evidence type="ECO:0000256" key="6">
    <source>
        <dbReference type="ARBA" id="ARBA00022729"/>
    </source>
</evidence>
<name>A0A1L9PXL8_ASPVE</name>
<proteinExistence type="inferred from homology"/>
<feature type="domain" description="Glycoside hydrolase family 5" evidence="12">
    <location>
        <begin position="42"/>
        <end position="327"/>
    </location>
</feature>
<dbReference type="Proteomes" id="UP000184073">
    <property type="component" value="Unassembled WGS sequence"/>
</dbReference>
<evidence type="ECO:0000256" key="10">
    <source>
        <dbReference type="ARBA" id="ARBA00023295"/>
    </source>
</evidence>
<dbReference type="GO" id="GO:0005576">
    <property type="term" value="C:extracellular region"/>
    <property type="evidence" value="ECO:0007669"/>
    <property type="project" value="UniProtKB-SubCell"/>
</dbReference>
<dbReference type="Pfam" id="PF26410">
    <property type="entry name" value="GH5_mannosidase"/>
    <property type="match status" value="1"/>
</dbReference>
<dbReference type="VEuPathDB" id="FungiDB:ASPVEDRAFT_45687"/>
<dbReference type="RefSeq" id="XP_040672046.1">
    <property type="nucleotide sequence ID" value="XM_040813363.1"/>
</dbReference>
<dbReference type="FunFam" id="3.20.20.80:FF:000076">
    <property type="entry name" value="Mannan endo-1,4-beta-mannosidase A"/>
    <property type="match status" value="1"/>
</dbReference>
<comment type="subcellular location">
    <subcellularLocation>
        <location evidence="2">Secreted</location>
    </subcellularLocation>
</comment>
<keyword evidence="5" id="KW-0964">Secreted</keyword>
<dbReference type="GO" id="GO:0046355">
    <property type="term" value="P:mannan catabolic process"/>
    <property type="evidence" value="ECO:0007669"/>
    <property type="project" value="UniProtKB-ARBA"/>
</dbReference>
<organism evidence="13 14">
    <name type="scientific">Aspergillus versicolor CBS 583.65</name>
    <dbReference type="NCBI Taxonomy" id="1036611"/>
    <lineage>
        <taxon>Eukaryota</taxon>
        <taxon>Fungi</taxon>
        <taxon>Dikarya</taxon>
        <taxon>Ascomycota</taxon>
        <taxon>Pezizomycotina</taxon>
        <taxon>Eurotiomycetes</taxon>
        <taxon>Eurotiomycetidae</taxon>
        <taxon>Eurotiales</taxon>
        <taxon>Aspergillaceae</taxon>
        <taxon>Aspergillus</taxon>
        <taxon>Aspergillus subgen. Nidulantes</taxon>
    </lineage>
</organism>
<evidence type="ECO:0000256" key="3">
    <source>
        <dbReference type="ARBA" id="ARBA00005641"/>
    </source>
</evidence>
<dbReference type="PANTHER" id="PTHR31451:SF10">
    <property type="entry name" value="MANNAN ENDO-1,4-BETA-MANNOSIDASE B"/>
    <property type="match status" value="1"/>
</dbReference>
<evidence type="ECO:0000256" key="8">
    <source>
        <dbReference type="ARBA" id="ARBA00023180"/>
    </source>
</evidence>